<dbReference type="PANTHER" id="PTHR30388:SF6">
    <property type="entry name" value="XANTHINE DEHYDROGENASE SUBUNIT A-RELATED"/>
    <property type="match status" value="1"/>
</dbReference>
<feature type="domain" description="XdhC Rossmann" evidence="2">
    <location>
        <begin position="198"/>
        <end position="338"/>
    </location>
</feature>
<protein>
    <submittedName>
        <fullName evidence="3">Xanthine and CO dehydrogenase maturation factor, XdhC/CoxF family</fullName>
    </submittedName>
</protein>
<dbReference type="PANTHER" id="PTHR30388">
    <property type="entry name" value="ALDEHYDE OXIDOREDUCTASE MOLYBDENUM COFACTOR ASSEMBLY PROTEIN"/>
    <property type="match status" value="1"/>
</dbReference>
<dbReference type="EMBL" id="DF968181">
    <property type="protein sequence ID" value="GAP40498.1"/>
    <property type="molecule type" value="Genomic_DNA"/>
</dbReference>
<dbReference type="STRING" id="1678840.ATC1_13474"/>
<accession>A0A0S7BRP2</accession>
<dbReference type="InterPro" id="IPR052698">
    <property type="entry name" value="MoCofactor_Util/Proc"/>
</dbReference>
<dbReference type="OrthoDB" id="9773039at2"/>
<organism evidence="3">
    <name type="scientific">Flexilinea flocculi</name>
    <dbReference type="NCBI Taxonomy" id="1678840"/>
    <lineage>
        <taxon>Bacteria</taxon>
        <taxon>Bacillati</taxon>
        <taxon>Chloroflexota</taxon>
        <taxon>Anaerolineae</taxon>
        <taxon>Anaerolineales</taxon>
        <taxon>Anaerolineaceae</taxon>
        <taxon>Flexilinea</taxon>
    </lineage>
</organism>
<gene>
    <name evidence="3" type="ORF">ATC1_13474</name>
</gene>
<sequence length="354" mass="39264">MEKIFEAIIQSIGKHEDVVLATMIESIGATPRSSGTKMLIHRDHSIVGTIGGGKLEANAIQSADEVFEAGCSKLFEYSLTGKEASAFDMVCGGLGEVLLSFISGSDPSLSEVFRKAIAAISGQGKGWLITQYSKENFPRQSSDFCFITEEKAIIGNLFLKEETLKTIFQSEQPTMLLRNPDSSEIIFADKVQKKNTAFIFGGGHVAKDTAFLADFVGFQTVVLDDRAEFSNQERFPNCQVLTVKSYTDLPNLPIDNQSFIIIVTRGHLGDYDVLKQVLRTDAFYIGMIGSKNKRDLIYERLRKEGIDEEQIKRIHSPIGLPIHGETPAEIAVSIIAEMILARSRKESLPEYLRR</sequence>
<dbReference type="PATRIC" id="fig|1678840.3.peg.1767"/>
<name>A0A0S7BRP2_9CHLR</name>
<keyword evidence="4" id="KW-1185">Reference proteome</keyword>
<evidence type="ECO:0000259" key="1">
    <source>
        <dbReference type="Pfam" id="PF02625"/>
    </source>
</evidence>
<dbReference type="Gene3D" id="3.40.50.720">
    <property type="entry name" value="NAD(P)-binding Rossmann-like Domain"/>
    <property type="match status" value="1"/>
</dbReference>
<evidence type="ECO:0000259" key="2">
    <source>
        <dbReference type="Pfam" id="PF13478"/>
    </source>
</evidence>
<proteinExistence type="predicted"/>
<feature type="domain" description="XdhC- CoxI" evidence="1">
    <location>
        <begin position="14"/>
        <end position="77"/>
    </location>
</feature>
<dbReference type="Pfam" id="PF02625">
    <property type="entry name" value="XdhC_CoxI"/>
    <property type="match status" value="1"/>
</dbReference>
<dbReference type="NCBIfam" id="NF045664">
    <property type="entry name" value="XdhC_rel_AOR"/>
    <property type="match status" value="1"/>
</dbReference>
<dbReference type="AlphaFoldDB" id="A0A0S7BRP2"/>
<reference evidence="3" key="1">
    <citation type="journal article" date="2015" name="Genome Announc.">
        <title>Draft Genome Sequence of Anaerolineae Strain TC1, a Novel Isolate from a Methanogenic Wastewater Treatment System.</title>
        <authorList>
            <person name="Matsuura N."/>
            <person name="Tourlousse D.M."/>
            <person name="Sun L."/>
            <person name="Toyonaga M."/>
            <person name="Kuroda K."/>
            <person name="Ohashi A."/>
            <person name="Cruz R."/>
            <person name="Yamaguchi T."/>
            <person name="Sekiguchi Y."/>
        </authorList>
    </citation>
    <scope>NUCLEOTIDE SEQUENCE [LARGE SCALE GENOMIC DNA]</scope>
    <source>
        <strain evidence="3">TC1</strain>
    </source>
</reference>
<dbReference type="Proteomes" id="UP000053370">
    <property type="component" value="Unassembled WGS sequence"/>
</dbReference>
<dbReference type="Pfam" id="PF13478">
    <property type="entry name" value="XdhC_C"/>
    <property type="match status" value="1"/>
</dbReference>
<dbReference type="InterPro" id="IPR027051">
    <property type="entry name" value="XdhC_Rossmann_dom"/>
</dbReference>
<dbReference type="InterPro" id="IPR003777">
    <property type="entry name" value="XdhC_CoxI"/>
</dbReference>
<dbReference type="RefSeq" id="WP_062279832.1">
    <property type="nucleotide sequence ID" value="NZ_DF968181.1"/>
</dbReference>
<evidence type="ECO:0000313" key="4">
    <source>
        <dbReference type="Proteomes" id="UP000053370"/>
    </source>
</evidence>
<evidence type="ECO:0000313" key="3">
    <source>
        <dbReference type="EMBL" id="GAP40498.1"/>
    </source>
</evidence>